<dbReference type="InterPro" id="IPR052197">
    <property type="entry name" value="ComplexI_49kDa-like"/>
</dbReference>
<feature type="domain" description="NADH-quinone oxidoreductase subunit D" evidence="2">
    <location>
        <begin position="296"/>
        <end position="448"/>
    </location>
</feature>
<accession>A0A1U9KEJ0</accession>
<dbReference type="EMBL" id="CP014692">
    <property type="protein sequence ID" value="AQS84196.1"/>
    <property type="molecule type" value="Genomic_DNA"/>
</dbReference>
<dbReference type="STRING" id="435.A0U92_04750"/>
<dbReference type="RefSeq" id="WP_077812238.1">
    <property type="nucleotide sequence ID" value="NZ_CP014692.1"/>
</dbReference>
<gene>
    <name evidence="3" type="ORF">A0U92_04750</name>
</gene>
<dbReference type="OrthoDB" id="9801496at2"/>
<keyword evidence="1" id="KW-0560">Oxidoreductase</keyword>
<dbReference type="InterPro" id="IPR029014">
    <property type="entry name" value="NiFe-Hase_large"/>
</dbReference>
<dbReference type="InterPro" id="IPR001135">
    <property type="entry name" value="NADH_Q_OxRdtase_suD"/>
</dbReference>
<dbReference type="PANTHER" id="PTHR43485:SF1">
    <property type="entry name" value="FORMATE HYDROGENLYASE SUBUNIT 5-RELATED"/>
    <property type="match status" value="1"/>
</dbReference>
<evidence type="ECO:0000313" key="3">
    <source>
        <dbReference type="EMBL" id="AQS84196.1"/>
    </source>
</evidence>
<dbReference type="SUPFAM" id="SSF56762">
    <property type="entry name" value="HydB/Nqo4-like"/>
    <property type="match status" value="1"/>
</dbReference>
<sequence>MSIPPIQFGSRALVTQDPATPSVRALIRKGRKTETAWRFELTEEAWFDLAECLRDDPAVLLGLWCDGKAVHAFFNDGVPGGEVGLKPLMASLVLDGPRYRGFSTIRRRVAPFERMIRDLWGVEAMDATDTRPLVDRGAWAVTAPLSARPVPASGITDMPEFSTPDPLVAAQGMVFSRGPASGGAEGPVHFRLGVARGQIRTVEALTGFAHRGIEARMAGVRLADAAGLSGRIHVGATLAHQWAFSAAVEQAVGVTVGSMVGHIRAMLCEIERIHTHLTCLARTADAAGADMLAGRLYKARDILSRVCQAAIGRRLLLDCVVPGGVTLAISGYEQVHEDVVLDGLKTLCEEVSVFGTGDFLDIQALWQATGVVMSGLAGEGQVPRSLADDLVLGGAVGRSCGRGADLRLSMEAYSSVRIRTPVTIEGDAAARCRIRFEDIAESLRIIAAFGVMFTTEGEAERLSFLVPVEVPHERCEGYAAVEGPDGLVCHVVILQGGRVERTFIAEPAGVLQTVQEAALQGCSPSKCDAVRCSFGVSAAAVDL</sequence>
<dbReference type="Pfam" id="PF00346">
    <property type="entry name" value="Complex1_49kDa"/>
    <property type="match status" value="1"/>
</dbReference>
<dbReference type="GO" id="GO:0016651">
    <property type="term" value="F:oxidoreductase activity, acting on NAD(P)H"/>
    <property type="evidence" value="ECO:0007669"/>
    <property type="project" value="InterPro"/>
</dbReference>
<evidence type="ECO:0000256" key="1">
    <source>
        <dbReference type="ARBA" id="ARBA00023002"/>
    </source>
</evidence>
<proteinExistence type="predicted"/>
<dbReference type="GO" id="GO:0051287">
    <property type="term" value="F:NAD binding"/>
    <property type="evidence" value="ECO:0007669"/>
    <property type="project" value="InterPro"/>
</dbReference>
<reference evidence="3 4" key="1">
    <citation type="submission" date="2016-03" db="EMBL/GenBank/DDBJ databases">
        <title>Acetic acid bacteria sequencing.</title>
        <authorList>
            <person name="Brandt J."/>
            <person name="Jakob F."/>
            <person name="Vogel R.F."/>
        </authorList>
    </citation>
    <scope>NUCLEOTIDE SEQUENCE [LARGE SCALE GENOMIC DNA]</scope>
    <source>
        <strain evidence="3 4">TMW2.1153</strain>
    </source>
</reference>
<organism evidence="3 4">
    <name type="scientific">Acetobacter aceti</name>
    <dbReference type="NCBI Taxonomy" id="435"/>
    <lineage>
        <taxon>Bacteria</taxon>
        <taxon>Pseudomonadati</taxon>
        <taxon>Pseudomonadota</taxon>
        <taxon>Alphaproteobacteria</taxon>
        <taxon>Acetobacterales</taxon>
        <taxon>Acetobacteraceae</taxon>
        <taxon>Acetobacter</taxon>
        <taxon>Acetobacter subgen. Acetobacter</taxon>
    </lineage>
</organism>
<keyword evidence="4" id="KW-1185">Reference proteome</keyword>
<dbReference type="AlphaFoldDB" id="A0A1U9KEJ0"/>
<dbReference type="KEGG" id="aace:A0U92_04750"/>
<dbReference type="PANTHER" id="PTHR43485">
    <property type="entry name" value="HYDROGENASE-4 COMPONENT G"/>
    <property type="match status" value="1"/>
</dbReference>
<evidence type="ECO:0000313" key="4">
    <source>
        <dbReference type="Proteomes" id="UP000188937"/>
    </source>
</evidence>
<evidence type="ECO:0000259" key="2">
    <source>
        <dbReference type="Pfam" id="PF00346"/>
    </source>
</evidence>
<dbReference type="Gene3D" id="1.10.645.10">
    <property type="entry name" value="Cytochrome-c3 Hydrogenase, chain B"/>
    <property type="match status" value="1"/>
</dbReference>
<name>A0A1U9KEJ0_ACEAC</name>
<protein>
    <submittedName>
        <fullName evidence="3">NADH:ubiquinone oxidoreductase</fullName>
    </submittedName>
</protein>
<dbReference type="GO" id="GO:0048038">
    <property type="term" value="F:quinone binding"/>
    <property type="evidence" value="ECO:0007669"/>
    <property type="project" value="InterPro"/>
</dbReference>
<keyword evidence="3" id="KW-0830">Ubiquinone</keyword>
<dbReference type="Proteomes" id="UP000188937">
    <property type="component" value="Chromosome"/>
</dbReference>